<feature type="domain" description="ABC-2 type transporter transmembrane" evidence="11">
    <location>
        <begin position="24"/>
        <end position="220"/>
    </location>
</feature>
<feature type="transmembrane region" description="Helical" evidence="10">
    <location>
        <begin position="139"/>
        <end position="162"/>
    </location>
</feature>
<keyword evidence="13" id="KW-1185">Reference proteome</keyword>
<name>A0A3D8VHD1_9GAMM</name>
<accession>A0A3D8VHD1</accession>
<dbReference type="AlphaFoldDB" id="A0A3D8VHD1"/>
<evidence type="ECO:0000313" key="12">
    <source>
        <dbReference type="EMBL" id="RDY68820.1"/>
    </source>
</evidence>
<evidence type="ECO:0000256" key="6">
    <source>
        <dbReference type="ARBA" id="ARBA00022692"/>
    </source>
</evidence>
<evidence type="ECO:0000256" key="5">
    <source>
        <dbReference type="ARBA" id="ARBA00022597"/>
    </source>
</evidence>
<feature type="transmembrane region" description="Helical" evidence="10">
    <location>
        <begin position="35"/>
        <end position="53"/>
    </location>
</feature>
<dbReference type="EMBL" id="QTJR01000002">
    <property type="protein sequence ID" value="RDY68820.1"/>
    <property type="molecule type" value="Genomic_DNA"/>
</dbReference>
<evidence type="ECO:0000256" key="4">
    <source>
        <dbReference type="ARBA" id="ARBA00022475"/>
    </source>
</evidence>
<keyword evidence="9 10" id="KW-0472">Membrane</keyword>
<keyword evidence="7 10" id="KW-1133">Transmembrane helix</keyword>
<evidence type="ECO:0000256" key="8">
    <source>
        <dbReference type="ARBA" id="ARBA00023047"/>
    </source>
</evidence>
<feature type="transmembrane region" description="Helical" evidence="10">
    <location>
        <begin position="106"/>
        <end position="133"/>
    </location>
</feature>
<dbReference type="GO" id="GO:0015774">
    <property type="term" value="P:polysaccharide transport"/>
    <property type="evidence" value="ECO:0007669"/>
    <property type="project" value="UniProtKB-KW"/>
</dbReference>
<dbReference type="PANTHER" id="PTHR30413:SF10">
    <property type="entry name" value="CAPSULE POLYSACCHARIDE EXPORT INNER-MEMBRANE PROTEIN CTRC"/>
    <property type="match status" value="1"/>
</dbReference>
<dbReference type="PANTHER" id="PTHR30413">
    <property type="entry name" value="INNER MEMBRANE TRANSPORT PERMEASE"/>
    <property type="match status" value="1"/>
</dbReference>
<proteinExistence type="inferred from homology"/>
<reference evidence="12 13" key="1">
    <citation type="submission" date="2018-08" db="EMBL/GenBank/DDBJ databases">
        <title>Lysobacter soli KCTC 22011, whole genome shotgun sequence.</title>
        <authorList>
            <person name="Zhang X."/>
            <person name="Feng G."/>
            <person name="Zhu H."/>
        </authorList>
    </citation>
    <scope>NUCLEOTIDE SEQUENCE [LARGE SCALE GENOMIC DNA]</scope>
    <source>
        <strain evidence="12 13">KCTC 22011</strain>
    </source>
</reference>
<sequence>MLFTHFAESFKRPTFWTYAGWLDIVTKYRRSRLGIVWLLVPPLIYIWGLGAYFSNMQNISVAEFAAHVGVGFLLFRVLMTSINDCSSVLSAQQAFILDGHTRLTDFVLLVIAKSLFYFVLALPILAVALWAAPEVHMRGIAMALVTMPVLLANALWMGVVFSLLGARFPDVQELMGSLFIFGFVLTPIIWHADAVPAGSLQSKLMGLNPLYHLIEMVRAPILGDQLSPVTFYYVAGLTLFGWSMAAVVYRRYARYVPLWL</sequence>
<protein>
    <recommendedName>
        <fullName evidence="11">ABC-2 type transporter transmembrane domain-containing protein</fullName>
    </recommendedName>
</protein>
<evidence type="ECO:0000256" key="3">
    <source>
        <dbReference type="ARBA" id="ARBA00022448"/>
    </source>
</evidence>
<evidence type="ECO:0000256" key="10">
    <source>
        <dbReference type="SAM" id="Phobius"/>
    </source>
</evidence>
<keyword evidence="8" id="KW-0625">Polysaccharide transport</keyword>
<dbReference type="PRINTS" id="PR00164">
    <property type="entry name" value="ABC2TRNSPORT"/>
</dbReference>
<dbReference type="GO" id="GO:0015920">
    <property type="term" value="P:lipopolysaccharide transport"/>
    <property type="evidence" value="ECO:0007669"/>
    <property type="project" value="TreeGrafter"/>
</dbReference>
<keyword evidence="5" id="KW-0762">Sugar transport</keyword>
<dbReference type="Pfam" id="PF01061">
    <property type="entry name" value="ABC2_membrane"/>
    <property type="match status" value="1"/>
</dbReference>
<keyword evidence="6 10" id="KW-0812">Transmembrane</keyword>
<comment type="similarity">
    <text evidence="2">Belongs to the ABC-2 integral membrane protein family.</text>
</comment>
<organism evidence="12 13">
    <name type="scientific">Lysobacter soli</name>
    <dbReference type="NCBI Taxonomy" id="453783"/>
    <lineage>
        <taxon>Bacteria</taxon>
        <taxon>Pseudomonadati</taxon>
        <taxon>Pseudomonadota</taxon>
        <taxon>Gammaproteobacteria</taxon>
        <taxon>Lysobacterales</taxon>
        <taxon>Lysobacteraceae</taxon>
        <taxon>Lysobacter</taxon>
    </lineage>
</organism>
<keyword evidence="3" id="KW-0813">Transport</keyword>
<evidence type="ECO:0000256" key="1">
    <source>
        <dbReference type="ARBA" id="ARBA00004651"/>
    </source>
</evidence>
<keyword evidence="4" id="KW-1003">Cell membrane</keyword>
<evidence type="ECO:0000313" key="13">
    <source>
        <dbReference type="Proteomes" id="UP000256829"/>
    </source>
</evidence>
<evidence type="ECO:0000256" key="7">
    <source>
        <dbReference type="ARBA" id="ARBA00022989"/>
    </source>
</evidence>
<gene>
    <name evidence="12" type="ORF">DX912_04825</name>
</gene>
<evidence type="ECO:0000256" key="2">
    <source>
        <dbReference type="ARBA" id="ARBA00007783"/>
    </source>
</evidence>
<comment type="subcellular location">
    <subcellularLocation>
        <location evidence="1">Cell membrane</location>
        <topology evidence="1">Multi-pass membrane protein</topology>
    </subcellularLocation>
</comment>
<feature type="transmembrane region" description="Helical" evidence="10">
    <location>
        <begin position="174"/>
        <end position="192"/>
    </location>
</feature>
<evidence type="ECO:0000259" key="11">
    <source>
        <dbReference type="Pfam" id="PF01061"/>
    </source>
</evidence>
<dbReference type="GO" id="GO:0140359">
    <property type="term" value="F:ABC-type transporter activity"/>
    <property type="evidence" value="ECO:0007669"/>
    <property type="project" value="InterPro"/>
</dbReference>
<dbReference type="RefSeq" id="WP_115841335.1">
    <property type="nucleotide sequence ID" value="NZ_QTJR01000002.1"/>
</dbReference>
<feature type="transmembrane region" description="Helical" evidence="10">
    <location>
        <begin position="230"/>
        <end position="249"/>
    </location>
</feature>
<feature type="transmembrane region" description="Helical" evidence="10">
    <location>
        <begin position="59"/>
        <end position="79"/>
    </location>
</feature>
<comment type="caution">
    <text evidence="12">The sequence shown here is derived from an EMBL/GenBank/DDBJ whole genome shotgun (WGS) entry which is preliminary data.</text>
</comment>
<dbReference type="InterPro" id="IPR013525">
    <property type="entry name" value="ABC2_TM"/>
</dbReference>
<dbReference type="InterPro" id="IPR000412">
    <property type="entry name" value="ABC_2_transport"/>
</dbReference>
<evidence type="ECO:0000256" key="9">
    <source>
        <dbReference type="ARBA" id="ARBA00023136"/>
    </source>
</evidence>
<dbReference type="Proteomes" id="UP000256829">
    <property type="component" value="Unassembled WGS sequence"/>
</dbReference>
<dbReference type="GO" id="GO:0043190">
    <property type="term" value="C:ATP-binding cassette (ABC) transporter complex"/>
    <property type="evidence" value="ECO:0007669"/>
    <property type="project" value="InterPro"/>
</dbReference>